<dbReference type="EMBL" id="JBHLUU010000007">
    <property type="protein sequence ID" value="MFC0473941.1"/>
    <property type="molecule type" value="Genomic_DNA"/>
</dbReference>
<evidence type="ECO:0000313" key="2">
    <source>
        <dbReference type="EMBL" id="MFC0473941.1"/>
    </source>
</evidence>
<organism evidence="2 3">
    <name type="scientific">Robertmurraya beringensis</name>
    <dbReference type="NCBI Taxonomy" id="641660"/>
    <lineage>
        <taxon>Bacteria</taxon>
        <taxon>Bacillati</taxon>
        <taxon>Bacillota</taxon>
        <taxon>Bacilli</taxon>
        <taxon>Bacillales</taxon>
        <taxon>Bacillaceae</taxon>
        <taxon>Robertmurraya</taxon>
    </lineage>
</organism>
<keyword evidence="3" id="KW-1185">Reference proteome</keyword>
<keyword evidence="1" id="KW-0812">Transmembrane</keyword>
<name>A0ABV6KQ55_9BACI</name>
<feature type="transmembrane region" description="Helical" evidence="1">
    <location>
        <begin position="7"/>
        <end position="29"/>
    </location>
</feature>
<sequence>MGFFNRLILLWFISNFLDSLGVQLGFWYYQYAVVPFIPASMPWNTSLLPVFVMFLLQYKNISSPFIKAIIFCYH</sequence>
<dbReference type="InterPro" id="IPR048147">
    <property type="entry name" value="CBO0543-like"/>
</dbReference>
<dbReference type="Proteomes" id="UP001589738">
    <property type="component" value="Unassembled WGS sequence"/>
</dbReference>
<dbReference type="NCBIfam" id="NF041644">
    <property type="entry name" value="CBO0543_fam"/>
    <property type="match status" value="1"/>
</dbReference>
<accession>A0ABV6KQ55</accession>
<evidence type="ECO:0000313" key="3">
    <source>
        <dbReference type="Proteomes" id="UP001589738"/>
    </source>
</evidence>
<proteinExistence type="predicted"/>
<feature type="transmembrane region" description="Helical" evidence="1">
    <location>
        <begin position="41"/>
        <end position="58"/>
    </location>
</feature>
<protein>
    <submittedName>
        <fullName evidence="2">CBO0543 family protein</fullName>
    </submittedName>
</protein>
<evidence type="ECO:0000256" key="1">
    <source>
        <dbReference type="SAM" id="Phobius"/>
    </source>
</evidence>
<gene>
    <name evidence="2" type="ORF">ACFFHF_01125</name>
</gene>
<reference evidence="2 3" key="1">
    <citation type="submission" date="2024-09" db="EMBL/GenBank/DDBJ databases">
        <authorList>
            <person name="Sun Q."/>
            <person name="Mori K."/>
        </authorList>
    </citation>
    <scope>NUCLEOTIDE SEQUENCE [LARGE SCALE GENOMIC DNA]</scope>
    <source>
        <strain evidence="2 3">CGMCC 1.9126</strain>
    </source>
</reference>
<keyword evidence="1" id="KW-1133">Transmembrane helix</keyword>
<dbReference type="RefSeq" id="WP_377057445.1">
    <property type="nucleotide sequence ID" value="NZ_JBHLUU010000007.1"/>
</dbReference>
<comment type="caution">
    <text evidence="2">The sequence shown here is derived from an EMBL/GenBank/DDBJ whole genome shotgun (WGS) entry which is preliminary data.</text>
</comment>
<keyword evidence="1" id="KW-0472">Membrane</keyword>